<gene>
    <name evidence="2" type="ORF">Mal48_20760</name>
</gene>
<accession>A0A517QMG0</accession>
<dbReference type="AlphaFoldDB" id="A0A517QMG0"/>
<evidence type="ECO:0000313" key="2">
    <source>
        <dbReference type="EMBL" id="QDT32829.1"/>
    </source>
</evidence>
<keyword evidence="3" id="KW-1185">Reference proteome</keyword>
<proteinExistence type="predicted"/>
<name>A0A517QMG0_9PLAN</name>
<dbReference type="Proteomes" id="UP000315724">
    <property type="component" value="Chromosome"/>
</dbReference>
<keyword evidence="1" id="KW-1133">Transmembrane helix</keyword>
<feature type="transmembrane region" description="Helical" evidence="1">
    <location>
        <begin position="25"/>
        <end position="46"/>
    </location>
</feature>
<dbReference type="KEGG" id="tpol:Mal48_20760"/>
<protein>
    <submittedName>
        <fullName evidence="2">Uncharacterized protein</fullName>
    </submittedName>
</protein>
<feature type="transmembrane region" description="Helical" evidence="1">
    <location>
        <begin position="165"/>
        <end position="185"/>
    </location>
</feature>
<dbReference type="OrthoDB" id="9997at2"/>
<dbReference type="EMBL" id="CP036267">
    <property type="protein sequence ID" value="QDT32829.1"/>
    <property type="molecule type" value="Genomic_DNA"/>
</dbReference>
<feature type="transmembrane region" description="Helical" evidence="1">
    <location>
        <begin position="104"/>
        <end position="125"/>
    </location>
</feature>
<keyword evidence="1" id="KW-0812">Transmembrane</keyword>
<sequence length="595" mass="66221">MSTKEVEDPASSQHRQDRFLRWRGFVRILLIVEVVALACLAYWNAVESASILPSLIDQAPKDPFKTIFISAANSLLELSLLTVLSFLIGAAFSPGILVTSWPRFLASWFTAFILAFSLTTLFTIGKHRLPIVIPSFVVVLALIVASLSGSWLGTTWMRSRSLLGWFLFQTCFIGVVFIGGTYFMAQLAFSGNPLEIAETKVASDDRRNLVKIFKEHDPRKLQSEETRKLSLTETELNQLLSWGLSVFPGDHQEKLTLKKNLPELQVSLQLPENQFTSSRLNLTTAGEVTTHQGVLGYRPKTFVIGNLSIPPGFLKFCGPILFNNQWNSPTADRFLHSLKKIKIDDGLATVTYSQLNVNRENLRQAMLEFGLIEDLEPTITIYVNTLIGLSENRPQLTFGDCFVEVFSEARKRSVDGDPVKENRAAILALGYALGHRKLRLFLGENVPVISNEQLKKFRKIKLRDRQDWTQHFTVSAALQVLSNSSISMDIGILKEELDANGGSGFSFGDLLADRAGTMFAFQATSSKANAIELQNHLNSGFQESDYIPDGADLPEGLSDQEFQAEYGGVGGDGYQELLDEIDGRIKECAAYQTDE</sequence>
<evidence type="ECO:0000256" key="1">
    <source>
        <dbReference type="SAM" id="Phobius"/>
    </source>
</evidence>
<feature type="transmembrane region" description="Helical" evidence="1">
    <location>
        <begin position="66"/>
        <end position="92"/>
    </location>
</feature>
<dbReference type="RefSeq" id="WP_145198391.1">
    <property type="nucleotide sequence ID" value="NZ_CP036267.1"/>
</dbReference>
<organism evidence="2 3">
    <name type="scientific">Thalassoglobus polymorphus</name>
    <dbReference type="NCBI Taxonomy" id="2527994"/>
    <lineage>
        <taxon>Bacteria</taxon>
        <taxon>Pseudomonadati</taxon>
        <taxon>Planctomycetota</taxon>
        <taxon>Planctomycetia</taxon>
        <taxon>Planctomycetales</taxon>
        <taxon>Planctomycetaceae</taxon>
        <taxon>Thalassoglobus</taxon>
    </lineage>
</organism>
<reference evidence="2 3" key="1">
    <citation type="submission" date="2019-02" db="EMBL/GenBank/DDBJ databases">
        <title>Deep-cultivation of Planctomycetes and their phenomic and genomic characterization uncovers novel biology.</title>
        <authorList>
            <person name="Wiegand S."/>
            <person name="Jogler M."/>
            <person name="Boedeker C."/>
            <person name="Pinto D."/>
            <person name="Vollmers J."/>
            <person name="Rivas-Marin E."/>
            <person name="Kohn T."/>
            <person name="Peeters S.H."/>
            <person name="Heuer A."/>
            <person name="Rast P."/>
            <person name="Oberbeckmann S."/>
            <person name="Bunk B."/>
            <person name="Jeske O."/>
            <person name="Meyerdierks A."/>
            <person name="Storesund J.E."/>
            <person name="Kallscheuer N."/>
            <person name="Luecker S."/>
            <person name="Lage O.M."/>
            <person name="Pohl T."/>
            <person name="Merkel B.J."/>
            <person name="Hornburger P."/>
            <person name="Mueller R.-W."/>
            <person name="Bruemmer F."/>
            <person name="Labrenz M."/>
            <person name="Spormann A.M."/>
            <person name="Op den Camp H."/>
            <person name="Overmann J."/>
            <person name="Amann R."/>
            <person name="Jetten M.S.M."/>
            <person name="Mascher T."/>
            <person name="Medema M.H."/>
            <person name="Devos D.P."/>
            <person name="Kaster A.-K."/>
            <person name="Ovreas L."/>
            <person name="Rohde M."/>
            <person name="Galperin M.Y."/>
            <person name="Jogler C."/>
        </authorList>
    </citation>
    <scope>NUCLEOTIDE SEQUENCE [LARGE SCALE GENOMIC DNA]</scope>
    <source>
        <strain evidence="2 3">Mal48</strain>
    </source>
</reference>
<evidence type="ECO:0000313" key="3">
    <source>
        <dbReference type="Proteomes" id="UP000315724"/>
    </source>
</evidence>
<feature type="transmembrane region" description="Helical" evidence="1">
    <location>
        <begin position="131"/>
        <end position="153"/>
    </location>
</feature>
<keyword evidence="1" id="KW-0472">Membrane</keyword>